<name>A0A1J8QLM4_9AGAM</name>
<protein>
    <submittedName>
        <fullName evidence="1">Uncharacterized protein</fullName>
    </submittedName>
</protein>
<keyword evidence="2" id="KW-1185">Reference proteome</keyword>
<evidence type="ECO:0000313" key="2">
    <source>
        <dbReference type="Proteomes" id="UP000183567"/>
    </source>
</evidence>
<gene>
    <name evidence="1" type="ORF">AZE42_12307</name>
</gene>
<dbReference type="OrthoDB" id="2688652at2759"/>
<dbReference type="AlphaFoldDB" id="A0A1J8QLM4"/>
<sequence>MFSSAIDMQSAESSDRQFGNAAIYHRPLGCFFRMIHVGTHDTDVPPTTHRKQLGQREDAWQCFGYKYKCTLQPQRVSESAIHVDGGVYGSVREGRIHFARLPSVSDTDDEHSWSHPISVVPLLAFTFCPEQDPFVVVTSSPDE</sequence>
<accession>A0A1J8QLM4</accession>
<evidence type="ECO:0000313" key="1">
    <source>
        <dbReference type="EMBL" id="OJA12668.1"/>
    </source>
</evidence>
<dbReference type="Proteomes" id="UP000183567">
    <property type="component" value="Unassembled WGS sequence"/>
</dbReference>
<comment type="caution">
    <text evidence="1">The sequence shown here is derived from an EMBL/GenBank/DDBJ whole genome shotgun (WGS) entry which is preliminary data.</text>
</comment>
<organism evidence="1 2">
    <name type="scientific">Rhizopogon vesiculosus</name>
    <dbReference type="NCBI Taxonomy" id="180088"/>
    <lineage>
        <taxon>Eukaryota</taxon>
        <taxon>Fungi</taxon>
        <taxon>Dikarya</taxon>
        <taxon>Basidiomycota</taxon>
        <taxon>Agaricomycotina</taxon>
        <taxon>Agaricomycetes</taxon>
        <taxon>Agaricomycetidae</taxon>
        <taxon>Boletales</taxon>
        <taxon>Suillineae</taxon>
        <taxon>Rhizopogonaceae</taxon>
        <taxon>Rhizopogon</taxon>
    </lineage>
</organism>
<dbReference type="EMBL" id="LVVM01004539">
    <property type="protein sequence ID" value="OJA12668.1"/>
    <property type="molecule type" value="Genomic_DNA"/>
</dbReference>
<reference evidence="1 2" key="1">
    <citation type="submission" date="2016-03" db="EMBL/GenBank/DDBJ databases">
        <title>Comparative genomics of the ectomycorrhizal sister species Rhizopogon vinicolor and Rhizopogon vesiculosus (Basidiomycota: Boletales) reveals a divergence of the mating type B locus.</title>
        <authorList>
            <person name="Mujic A.B."/>
            <person name="Kuo A."/>
            <person name="Tritt A."/>
            <person name="Lipzen A."/>
            <person name="Chen C."/>
            <person name="Johnson J."/>
            <person name="Sharma A."/>
            <person name="Barry K."/>
            <person name="Grigoriev I.V."/>
            <person name="Spatafora J.W."/>
        </authorList>
    </citation>
    <scope>NUCLEOTIDE SEQUENCE [LARGE SCALE GENOMIC DNA]</scope>
    <source>
        <strain evidence="1 2">AM-OR11-056</strain>
    </source>
</reference>
<proteinExistence type="predicted"/>